<dbReference type="SUPFAM" id="SSF56784">
    <property type="entry name" value="HAD-like"/>
    <property type="match status" value="1"/>
</dbReference>
<dbReference type="GO" id="GO:0046872">
    <property type="term" value="F:metal ion binding"/>
    <property type="evidence" value="ECO:0007669"/>
    <property type="project" value="UniProtKB-KW"/>
</dbReference>
<dbReference type="CDD" id="cd07503">
    <property type="entry name" value="HAD_HisB-N"/>
    <property type="match status" value="1"/>
</dbReference>
<feature type="binding site" evidence="13">
    <location>
        <position position="142"/>
    </location>
    <ligand>
        <name>Mg(2+)</name>
        <dbReference type="ChEBI" id="CHEBI:18420"/>
    </ligand>
</feature>
<dbReference type="AlphaFoldDB" id="A0A1T4NDV5"/>
<dbReference type="PANTHER" id="PTHR42891:SF1">
    <property type="entry name" value="D-GLYCERO-BETA-D-MANNO-HEPTOSE-1,7-BISPHOSPHATE 7-PHOSPHATASE"/>
    <property type="match status" value="1"/>
</dbReference>
<dbReference type="FunFam" id="3.40.50.1000:FF:000037">
    <property type="entry name" value="D,D-heptose 1,7-bisphosphate phosphatase"/>
    <property type="match status" value="1"/>
</dbReference>
<keyword evidence="6 9" id="KW-0119">Carbohydrate metabolism</keyword>
<dbReference type="InterPro" id="IPR036412">
    <property type="entry name" value="HAD-like_sf"/>
</dbReference>
<feature type="binding site" evidence="13">
    <location>
        <position position="19"/>
    </location>
    <ligand>
        <name>Mg(2+)</name>
        <dbReference type="ChEBI" id="CHEBI:18420"/>
    </ligand>
</feature>
<dbReference type="NCBIfam" id="NF006506">
    <property type="entry name" value="PRK08942.1"/>
    <property type="match status" value="1"/>
</dbReference>
<feature type="binding site" evidence="11">
    <location>
        <position position="142"/>
    </location>
    <ligand>
        <name>substrate</name>
    </ligand>
</feature>
<feature type="binding site" evidence="11">
    <location>
        <begin position="25"/>
        <end position="28"/>
    </location>
    <ligand>
        <name>substrate</name>
    </ligand>
</feature>
<evidence type="ECO:0000256" key="12">
    <source>
        <dbReference type="PIRSR" id="PIRSR004682-3"/>
    </source>
</evidence>
<keyword evidence="15" id="KW-1185">Reference proteome</keyword>
<evidence type="ECO:0000256" key="4">
    <source>
        <dbReference type="ARBA" id="ARBA00022801"/>
    </source>
</evidence>
<feature type="site" description="Stabilizes the phosphoryl group" evidence="12">
    <location>
        <position position="59"/>
    </location>
</feature>
<evidence type="ECO:0000313" key="15">
    <source>
        <dbReference type="Proteomes" id="UP000190102"/>
    </source>
</evidence>
<evidence type="ECO:0000256" key="6">
    <source>
        <dbReference type="ARBA" id="ARBA00023277"/>
    </source>
</evidence>
<dbReference type="InterPro" id="IPR006543">
    <property type="entry name" value="Histidinol-phos"/>
</dbReference>
<name>A0A1T4NDV5_9BACT</name>
<comment type="cofactor">
    <cofactor evidence="13">
        <name>Zn(2+)</name>
        <dbReference type="ChEBI" id="CHEBI:29105"/>
    </cofactor>
</comment>
<feature type="binding site" evidence="11">
    <location>
        <begin position="59"/>
        <end position="62"/>
    </location>
    <ligand>
        <name>substrate</name>
    </ligand>
</feature>
<protein>
    <recommendedName>
        <fullName evidence="7 9">D,D-heptose 1,7-bisphosphate phosphatase</fullName>
        <ecNumber evidence="9">3.1.3.-</ecNumber>
    </recommendedName>
</protein>
<feature type="active site" description="Nucleophile" evidence="10">
    <location>
        <position position="17"/>
    </location>
</feature>
<dbReference type="GO" id="GO:0005975">
    <property type="term" value="P:carbohydrate metabolic process"/>
    <property type="evidence" value="ECO:0007669"/>
    <property type="project" value="InterPro"/>
</dbReference>
<feature type="binding site" evidence="11">
    <location>
        <begin position="17"/>
        <end position="19"/>
    </location>
    <ligand>
        <name>substrate</name>
    </ligand>
</feature>
<keyword evidence="3 13" id="KW-0479">Metal-binding</keyword>
<dbReference type="PANTHER" id="PTHR42891">
    <property type="entry name" value="D-GLYCERO-BETA-D-MANNO-HEPTOSE-1,7-BISPHOSPHATE 7-PHOSPHATASE"/>
    <property type="match status" value="1"/>
</dbReference>
<keyword evidence="4 9" id="KW-0378">Hydrolase</keyword>
<feature type="binding site" evidence="13">
    <location>
        <position position="114"/>
    </location>
    <ligand>
        <name>Zn(2+)</name>
        <dbReference type="ChEBI" id="CHEBI:29105"/>
    </ligand>
</feature>
<evidence type="ECO:0000256" key="2">
    <source>
        <dbReference type="ARBA" id="ARBA00022490"/>
    </source>
</evidence>
<dbReference type="OrthoDB" id="9814110at2"/>
<evidence type="ECO:0000256" key="7">
    <source>
        <dbReference type="ARBA" id="ARBA00031828"/>
    </source>
</evidence>
<comment type="subcellular location">
    <subcellularLocation>
        <location evidence="1 9">Cytoplasm</location>
    </subcellularLocation>
</comment>
<dbReference type="Pfam" id="PF13242">
    <property type="entry name" value="Hydrolase_like"/>
    <property type="match status" value="1"/>
</dbReference>
<keyword evidence="5 13" id="KW-0862">Zinc</keyword>
<dbReference type="InterPro" id="IPR004446">
    <property type="entry name" value="Heptose_bisP_phosphatase"/>
</dbReference>
<comment type="cofactor">
    <cofactor evidence="13">
        <name>Mg(2+)</name>
        <dbReference type="ChEBI" id="CHEBI:18420"/>
    </cofactor>
</comment>
<dbReference type="Pfam" id="PF13344">
    <property type="entry name" value="Hydrolase_6"/>
    <property type="match status" value="1"/>
</dbReference>
<dbReference type="RefSeq" id="WP_078789891.1">
    <property type="nucleotide sequence ID" value="NZ_FUWR01000007.1"/>
</dbReference>
<dbReference type="Proteomes" id="UP000190102">
    <property type="component" value="Unassembled WGS sequence"/>
</dbReference>
<dbReference type="EMBL" id="FUWR01000007">
    <property type="protein sequence ID" value="SJZ77440.1"/>
    <property type="molecule type" value="Genomic_DNA"/>
</dbReference>
<reference evidence="15" key="1">
    <citation type="submission" date="2017-02" db="EMBL/GenBank/DDBJ databases">
        <authorList>
            <person name="Varghese N."/>
            <person name="Submissions S."/>
        </authorList>
    </citation>
    <scope>NUCLEOTIDE SEQUENCE [LARGE SCALE GENOMIC DNA]</scope>
    <source>
        <strain evidence="15">ATCC BAA-34</strain>
    </source>
</reference>
<evidence type="ECO:0000256" key="3">
    <source>
        <dbReference type="ARBA" id="ARBA00022723"/>
    </source>
</evidence>
<dbReference type="NCBIfam" id="TIGR01662">
    <property type="entry name" value="HAD-SF-IIIA"/>
    <property type="match status" value="1"/>
</dbReference>
<dbReference type="GO" id="GO:0016791">
    <property type="term" value="F:phosphatase activity"/>
    <property type="evidence" value="ECO:0007669"/>
    <property type="project" value="InterPro"/>
</dbReference>
<dbReference type="GO" id="GO:0005737">
    <property type="term" value="C:cytoplasm"/>
    <property type="evidence" value="ECO:0007669"/>
    <property type="project" value="UniProtKB-SubCell"/>
</dbReference>
<keyword evidence="2 9" id="KW-0963">Cytoplasm</keyword>
<accession>A0A1T4NDV5</accession>
<feature type="binding site" evidence="13">
    <location>
        <position position="17"/>
    </location>
    <ligand>
        <name>Mg(2+)</name>
        <dbReference type="ChEBI" id="CHEBI:18420"/>
    </ligand>
</feature>
<feature type="binding site" evidence="13">
    <location>
        <position position="100"/>
    </location>
    <ligand>
        <name>Zn(2+)</name>
        <dbReference type="ChEBI" id="CHEBI:29105"/>
    </ligand>
</feature>
<evidence type="ECO:0000256" key="5">
    <source>
        <dbReference type="ARBA" id="ARBA00022833"/>
    </source>
</evidence>
<sequence>MSNSNRFHGTKQAVFLDRDGTINVEKEYLYRVEEFEFTPGAVEAIKLLNQAGYLVVVVTNQSGVARGYYAEEDVKQLHLHIDAVLASHGARVDAWYYCPHHEQGQPPYNQECDCRKPMPGMLLQAAADHAIDLTRSWMVGDKTADIEAGQAAGCKPVLVMTGYGAEVADEVSSQVTCCADLLAAAHLIVAV</sequence>
<dbReference type="PIRSF" id="PIRSF004682">
    <property type="entry name" value="GmhB"/>
    <property type="match status" value="1"/>
</dbReference>
<evidence type="ECO:0000256" key="1">
    <source>
        <dbReference type="ARBA" id="ARBA00004496"/>
    </source>
</evidence>
<feature type="active site" description="Proton donor" evidence="10">
    <location>
        <position position="19"/>
    </location>
</feature>
<dbReference type="InterPro" id="IPR023214">
    <property type="entry name" value="HAD_sf"/>
</dbReference>
<feature type="site" description="Stabilizes the phosphoryl group" evidence="12">
    <location>
        <position position="116"/>
    </location>
</feature>
<proteinExistence type="inferred from homology"/>
<dbReference type="Gene3D" id="3.40.50.1000">
    <property type="entry name" value="HAD superfamily/HAD-like"/>
    <property type="match status" value="1"/>
</dbReference>
<organism evidence="14 15">
    <name type="scientific">Trichlorobacter thiogenes</name>
    <dbReference type="NCBI Taxonomy" id="115783"/>
    <lineage>
        <taxon>Bacteria</taxon>
        <taxon>Pseudomonadati</taxon>
        <taxon>Thermodesulfobacteriota</taxon>
        <taxon>Desulfuromonadia</taxon>
        <taxon>Geobacterales</taxon>
        <taxon>Geobacteraceae</taxon>
        <taxon>Trichlorobacter</taxon>
    </lineage>
</organism>
<dbReference type="InterPro" id="IPR006549">
    <property type="entry name" value="HAD-SF_hydro_IIIA"/>
</dbReference>
<dbReference type="InterPro" id="IPR006357">
    <property type="entry name" value="HAD-SF_hydro_IIA"/>
</dbReference>
<feature type="binding site" evidence="13">
    <location>
        <position position="98"/>
    </location>
    <ligand>
        <name>Zn(2+)</name>
        <dbReference type="ChEBI" id="CHEBI:29105"/>
    </ligand>
</feature>
<feature type="site" description="Contributes to substrate recognition" evidence="12">
    <location>
        <position position="115"/>
    </location>
</feature>
<feature type="binding site" evidence="13">
    <location>
        <position position="112"/>
    </location>
    <ligand>
        <name>Zn(2+)</name>
        <dbReference type="ChEBI" id="CHEBI:29105"/>
    </ligand>
</feature>
<dbReference type="NCBIfam" id="TIGR00213">
    <property type="entry name" value="GmhB_yaeD"/>
    <property type="match status" value="1"/>
</dbReference>
<evidence type="ECO:0000256" key="11">
    <source>
        <dbReference type="PIRSR" id="PIRSR004682-2"/>
    </source>
</evidence>
<keyword evidence="13" id="KW-0460">Magnesium</keyword>
<dbReference type="EC" id="3.1.3.-" evidence="9"/>
<evidence type="ECO:0000313" key="14">
    <source>
        <dbReference type="EMBL" id="SJZ77440.1"/>
    </source>
</evidence>
<feature type="binding site" evidence="13">
    <location>
        <position position="141"/>
    </location>
    <ligand>
        <name>Mg(2+)</name>
        <dbReference type="ChEBI" id="CHEBI:18420"/>
    </ligand>
</feature>
<evidence type="ECO:0000256" key="9">
    <source>
        <dbReference type="PIRNR" id="PIRNR004682"/>
    </source>
</evidence>
<comment type="similarity">
    <text evidence="8 9">Belongs to the gmhB family.</text>
</comment>
<dbReference type="STRING" id="115783.SAMN02745119_01586"/>
<evidence type="ECO:0000256" key="13">
    <source>
        <dbReference type="PIRSR" id="PIRSR004682-4"/>
    </source>
</evidence>
<feature type="binding site" evidence="11">
    <location>
        <begin position="115"/>
        <end position="116"/>
    </location>
    <ligand>
        <name>substrate</name>
    </ligand>
</feature>
<dbReference type="NCBIfam" id="TIGR01656">
    <property type="entry name" value="Histidinol-ppas"/>
    <property type="match status" value="1"/>
</dbReference>
<evidence type="ECO:0000256" key="8">
    <source>
        <dbReference type="ARBA" id="ARBA00061616"/>
    </source>
</evidence>
<gene>
    <name evidence="14" type="ORF">SAMN02745119_01586</name>
</gene>
<evidence type="ECO:0000256" key="10">
    <source>
        <dbReference type="PIRSR" id="PIRSR004682-1"/>
    </source>
</evidence>